<accession>A0AAE3GDM4</accession>
<dbReference type="InterPro" id="IPR029068">
    <property type="entry name" value="Glyas_Bleomycin-R_OHBP_Dase"/>
</dbReference>
<organism evidence="2 3">
    <name type="scientific">Goodfellowiella coeruleoviolacea</name>
    <dbReference type="NCBI Taxonomy" id="334858"/>
    <lineage>
        <taxon>Bacteria</taxon>
        <taxon>Bacillati</taxon>
        <taxon>Actinomycetota</taxon>
        <taxon>Actinomycetes</taxon>
        <taxon>Pseudonocardiales</taxon>
        <taxon>Pseudonocardiaceae</taxon>
        <taxon>Goodfellowiella</taxon>
    </lineage>
</organism>
<protein>
    <submittedName>
        <fullName evidence="2">Glyoxalase-like domain-containing protein</fullName>
    </submittedName>
</protein>
<feature type="domain" description="VOC" evidence="1">
    <location>
        <begin position="4"/>
        <end position="120"/>
    </location>
</feature>
<dbReference type="CDD" id="cd06587">
    <property type="entry name" value="VOC"/>
    <property type="match status" value="1"/>
</dbReference>
<dbReference type="EMBL" id="JAMTCK010000004">
    <property type="protein sequence ID" value="MCP2165344.1"/>
    <property type="molecule type" value="Genomic_DNA"/>
</dbReference>
<dbReference type="PANTHER" id="PTHR35908:SF1">
    <property type="entry name" value="CONSERVED PROTEIN"/>
    <property type="match status" value="1"/>
</dbReference>
<proteinExistence type="predicted"/>
<keyword evidence="3" id="KW-1185">Reference proteome</keyword>
<evidence type="ECO:0000313" key="3">
    <source>
        <dbReference type="Proteomes" id="UP001206128"/>
    </source>
</evidence>
<dbReference type="InterPro" id="IPR037523">
    <property type="entry name" value="VOC_core"/>
</dbReference>
<name>A0AAE3GDM4_9PSEU</name>
<comment type="caution">
    <text evidence="2">The sequence shown here is derived from an EMBL/GenBank/DDBJ whole genome shotgun (WGS) entry which is preliminary data.</text>
</comment>
<reference evidence="2" key="1">
    <citation type="submission" date="2022-06" db="EMBL/GenBank/DDBJ databases">
        <title>Genomic Encyclopedia of Archaeal and Bacterial Type Strains, Phase II (KMG-II): from individual species to whole genera.</title>
        <authorList>
            <person name="Goeker M."/>
        </authorList>
    </citation>
    <scope>NUCLEOTIDE SEQUENCE</scope>
    <source>
        <strain evidence="2">DSM 43935</strain>
    </source>
</reference>
<dbReference type="Pfam" id="PF18029">
    <property type="entry name" value="Glyoxalase_6"/>
    <property type="match status" value="2"/>
</dbReference>
<dbReference type="PROSITE" id="PS51819">
    <property type="entry name" value="VOC"/>
    <property type="match status" value="1"/>
</dbReference>
<dbReference type="PANTHER" id="PTHR35908">
    <property type="entry name" value="HYPOTHETICAL FUSION PROTEIN"/>
    <property type="match status" value="1"/>
</dbReference>
<dbReference type="Gene3D" id="3.10.180.10">
    <property type="entry name" value="2,3-Dihydroxybiphenyl 1,2-Dioxygenase, domain 1"/>
    <property type="match status" value="2"/>
</dbReference>
<sequence length="243" mass="25813">MATRLVDIVVDAADPVPLARFWADLLGWRVEHVAEDQVTVRATDIPGSTLKLTFVPVADAKAGKNRVHLDLASTSAAHQRDLVERAGRLGAEPADIGQRRELPWVVLADPQGNEFCVLEPRPVYQHTGALAAVVVDAVRPGALAEFWAGATGWAVVDSQAEFASVRPSSGVGPWLEFVADSGAKRGKNRVHLDLAPTPGGDLAAEVDRLCALGAVPVDIGQGAVSWRVLADPEGNEFCVLTPR</sequence>
<dbReference type="RefSeq" id="WP_253770013.1">
    <property type="nucleotide sequence ID" value="NZ_JAMTCK010000004.1"/>
</dbReference>
<dbReference type="InterPro" id="IPR041581">
    <property type="entry name" value="Glyoxalase_6"/>
</dbReference>
<evidence type="ECO:0000313" key="2">
    <source>
        <dbReference type="EMBL" id="MCP2165344.1"/>
    </source>
</evidence>
<evidence type="ECO:0000259" key="1">
    <source>
        <dbReference type="PROSITE" id="PS51819"/>
    </source>
</evidence>
<dbReference type="AlphaFoldDB" id="A0AAE3GDM4"/>
<dbReference type="Proteomes" id="UP001206128">
    <property type="component" value="Unassembled WGS sequence"/>
</dbReference>
<dbReference type="SUPFAM" id="SSF54593">
    <property type="entry name" value="Glyoxalase/Bleomycin resistance protein/Dihydroxybiphenyl dioxygenase"/>
    <property type="match status" value="2"/>
</dbReference>
<gene>
    <name evidence="2" type="ORF">LX83_002193</name>
</gene>